<dbReference type="GO" id="GO:0046464">
    <property type="term" value="P:acylglycerol catabolic process"/>
    <property type="evidence" value="ECO:0007669"/>
    <property type="project" value="TreeGrafter"/>
</dbReference>
<dbReference type="PANTHER" id="PTHR43798:SF5">
    <property type="entry name" value="MONOACYLGLYCEROL LIPASE ABHD6"/>
    <property type="match status" value="1"/>
</dbReference>
<dbReference type="PRINTS" id="PR00412">
    <property type="entry name" value="EPOXHYDRLASE"/>
</dbReference>
<organism evidence="3 4">
    <name type="scientific">Acrocarpospora phusangensis</name>
    <dbReference type="NCBI Taxonomy" id="1070424"/>
    <lineage>
        <taxon>Bacteria</taxon>
        <taxon>Bacillati</taxon>
        <taxon>Actinomycetota</taxon>
        <taxon>Actinomycetes</taxon>
        <taxon>Streptosporangiales</taxon>
        <taxon>Streptosporangiaceae</taxon>
        <taxon>Acrocarpospora</taxon>
    </lineage>
</organism>
<gene>
    <name evidence="3" type="primary">pcaD</name>
    <name evidence="3" type="ORF">Aph01nite_27000</name>
</gene>
<evidence type="ECO:0000313" key="3">
    <source>
        <dbReference type="EMBL" id="GIH24390.1"/>
    </source>
</evidence>
<dbReference type="InterPro" id="IPR050266">
    <property type="entry name" value="AB_hydrolase_sf"/>
</dbReference>
<dbReference type="Pfam" id="PF08386">
    <property type="entry name" value="Abhydrolase_4"/>
    <property type="match status" value="1"/>
</dbReference>
<dbReference type="EMBL" id="BOOA01000018">
    <property type="protein sequence ID" value="GIH24390.1"/>
    <property type="molecule type" value="Genomic_DNA"/>
</dbReference>
<name>A0A919QBM9_9ACTN</name>
<sequence>MYMINVSADTVLDVHVHGDEAGWPLLLINPTAQNQLVWTALTPALRDAGYRMICYDHRGIGESPRGRAEISTTGLARDAASLLDALGVQRAHVVGWSLGSAVAQELALARPDRVGSLVLYGTWARADAFQRAVFTSLRHTWATRDMNEIMTAMAVVFSPELINSPALSSLIEQVLPAMPATELQMATTIEQWDADLRHDTHDRLGSITAPTLVIAGEQDLLTPPWQAKAVADAIPGAELEILDGPGSSHALAFERPVEFLSLVLDFLLRNKETLHT</sequence>
<dbReference type="Gene3D" id="3.40.50.1820">
    <property type="entry name" value="alpha/beta hydrolase"/>
    <property type="match status" value="1"/>
</dbReference>
<feature type="domain" description="AB hydrolase-1" evidence="1">
    <location>
        <begin position="27"/>
        <end position="135"/>
    </location>
</feature>
<dbReference type="PANTHER" id="PTHR43798">
    <property type="entry name" value="MONOACYLGLYCEROL LIPASE"/>
    <property type="match status" value="1"/>
</dbReference>
<dbReference type="Pfam" id="PF00561">
    <property type="entry name" value="Abhydrolase_1"/>
    <property type="match status" value="1"/>
</dbReference>
<protein>
    <submittedName>
        <fullName evidence="3">3-oxoadipate enol-lactonase</fullName>
    </submittedName>
</protein>
<dbReference type="SUPFAM" id="SSF53474">
    <property type="entry name" value="alpha/beta-Hydrolases"/>
    <property type="match status" value="1"/>
</dbReference>
<dbReference type="InterPro" id="IPR013595">
    <property type="entry name" value="Pept_S33_TAP-like_C"/>
</dbReference>
<dbReference type="GO" id="GO:0047372">
    <property type="term" value="F:monoacylglycerol lipase activity"/>
    <property type="evidence" value="ECO:0007669"/>
    <property type="project" value="TreeGrafter"/>
</dbReference>
<keyword evidence="4" id="KW-1185">Reference proteome</keyword>
<evidence type="ECO:0000259" key="2">
    <source>
        <dbReference type="Pfam" id="PF08386"/>
    </source>
</evidence>
<dbReference type="GO" id="GO:0016020">
    <property type="term" value="C:membrane"/>
    <property type="evidence" value="ECO:0007669"/>
    <property type="project" value="TreeGrafter"/>
</dbReference>
<dbReference type="InterPro" id="IPR000073">
    <property type="entry name" value="AB_hydrolase_1"/>
</dbReference>
<comment type="caution">
    <text evidence="3">The sequence shown here is derived from an EMBL/GenBank/DDBJ whole genome shotgun (WGS) entry which is preliminary data.</text>
</comment>
<dbReference type="AlphaFoldDB" id="A0A919QBM9"/>
<evidence type="ECO:0000259" key="1">
    <source>
        <dbReference type="Pfam" id="PF00561"/>
    </source>
</evidence>
<dbReference type="Proteomes" id="UP000640052">
    <property type="component" value="Unassembled WGS sequence"/>
</dbReference>
<evidence type="ECO:0000313" key="4">
    <source>
        <dbReference type="Proteomes" id="UP000640052"/>
    </source>
</evidence>
<dbReference type="PRINTS" id="PR00111">
    <property type="entry name" value="ABHYDROLASE"/>
</dbReference>
<reference evidence="3" key="1">
    <citation type="submission" date="2021-01" db="EMBL/GenBank/DDBJ databases">
        <title>Whole genome shotgun sequence of Acrocarpospora phusangensis NBRC 108782.</title>
        <authorList>
            <person name="Komaki H."/>
            <person name="Tamura T."/>
        </authorList>
    </citation>
    <scope>NUCLEOTIDE SEQUENCE</scope>
    <source>
        <strain evidence="3">NBRC 108782</strain>
    </source>
</reference>
<feature type="domain" description="Peptidase S33 tripeptidyl aminopeptidase-like C-terminal" evidence="2">
    <location>
        <begin position="190"/>
        <end position="248"/>
    </location>
</feature>
<proteinExistence type="predicted"/>
<accession>A0A919QBM9</accession>
<dbReference type="InterPro" id="IPR000639">
    <property type="entry name" value="Epox_hydrolase-like"/>
</dbReference>
<dbReference type="InterPro" id="IPR029058">
    <property type="entry name" value="AB_hydrolase_fold"/>
</dbReference>